<reference evidence="2" key="1">
    <citation type="journal article" date="2021" name="Proc. Natl. Acad. Sci. U.S.A.">
        <title>Three genomes in the algal genus Volvox reveal the fate of a haploid sex-determining region after a transition to homothallism.</title>
        <authorList>
            <person name="Yamamoto K."/>
            <person name="Hamaji T."/>
            <person name="Kawai-Toyooka H."/>
            <person name="Matsuzaki R."/>
            <person name="Takahashi F."/>
            <person name="Nishimura Y."/>
            <person name="Kawachi M."/>
            <person name="Noguchi H."/>
            <person name="Minakuchi Y."/>
            <person name="Umen J.G."/>
            <person name="Toyoda A."/>
            <person name="Nozaki H."/>
        </authorList>
    </citation>
    <scope>NUCLEOTIDE SEQUENCE</scope>
    <source>
        <strain evidence="2">NIES-3785</strain>
        <strain evidence="1">NIES-3786</strain>
    </source>
</reference>
<protein>
    <submittedName>
        <fullName evidence="2">Uncharacterized protein</fullName>
    </submittedName>
</protein>
<dbReference type="AlphaFoldDB" id="A0A8J4GLS9"/>
<evidence type="ECO:0000313" key="2">
    <source>
        <dbReference type="EMBL" id="GIM10550.1"/>
    </source>
</evidence>
<proteinExistence type="predicted"/>
<keyword evidence="4" id="KW-1185">Reference proteome</keyword>
<evidence type="ECO:0000313" key="3">
    <source>
        <dbReference type="Proteomes" id="UP000722791"/>
    </source>
</evidence>
<dbReference type="EMBL" id="BNCP01000038">
    <property type="protein sequence ID" value="GIL87014.1"/>
    <property type="molecule type" value="Genomic_DNA"/>
</dbReference>
<accession>A0A8J4GLS9</accession>
<dbReference type="Proteomes" id="UP000747110">
    <property type="component" value="Unassembled WGS sequence"/>
</dbReference>
<evidence type="ECO:0000313" key="4">
    <source>
        <dbReference type="Proteomes" id="UP000747110"/>
    </source>
</evidence>
<dbReference type="OrthoDB" id="10339967at2759"/>
<sequence>MHPPAALFSSPTWVMNLGRWDAGGVELGYGRTTHMAEHVARGLAGIPARLERQYIWEPPTRACGRKVGGGSSRRPGDVRSGASNVIARINSGRAAGREGNPAAERVESITAEGKNGVPSKQMQNRTKELRICFEFSAAGFNQNGCQRMAKGLACSYRHAAPDGSGDLVSLFVDAASTEVKPANGGGWQSGAKRPIGQPHGFEAELSCWKVSQSMC</sequence>
<dbReference type="Proteomes" id="UP000722791">
    <property type="component" value="Unassembled WGS sequence"/>
</dbReference>
<evidence type="ECO:0000313" key="1">
    <source>
        <dbReference type="EMBL" id="GIL87014.1"/>
    </source>
</evidence>
<name>A0A8J4GLS9_9CHLO</name>
<gene>
    <name evidence="1" type="ORF">Vretifemale_15178</name>
    <name evidence="2" type="ORF">Vretimale_14206</name>
</gene>
<organism evidence="2 3">
    <name type="scientific">Volvox reticuliferus</name>
    <dbReference type="NCBI Taxonomy" id="1737510"/>
    <lineage>
        <taxon>Eukaryota</taxon>
        <taxon>Viridiplantae</taxon>
        <taxon>Chlorophyta</taxon>
        <taxon>core chlorophytes</taxon>
        <taxon>Chlorophyceae</taxon>
        <taxon>CS clade</taxon>
        <taxon>Chlamydomonadales</taxon>
        <taxon>Volvocaceae</taxon>
        <taxon>Volvox</taxon>
    </lineage>
</organism>
<comment type="caution">
    <text evidence="2">The sequence shown here is derived from an EMBL/GenBank/DDBJ whole genome shotgun (WGS) entry which is preliminary data.</text>
</comment>
<dbReference type="EMBL" id="BNCQ01000035">
    <property type="protein sequence ID" value="GIM10550.1"/>
    <property type="molecule type" value="Genomic_DNA"/>
</dbReference>